<feature type="binding site" evidence="9">
    <location>
        <position position="219"/>
    </location>
    <ligand>
        <name>a divalent metal cation</name>
        <dbReference type="ChEBI" id="CHEBI:60240"/>
        <label>3</label>
    </ligand>
</feature>
<feature type="binding site" evidence="9">
    <location>
        <position position="119"/>
    </location>
    <ligand>
        <name>Zn(2+)</name>
        <dbReference type="ChEBI" id="CHEBI:29105"/>
    </ligand>
</feature>
<evidence type="ECO:0000256" key="4">
    <source>
        <dbReference type="ARBA" id="ARBA00022833"/>
    </source>
</evidence>
<feature type="binding site" evidence="9">
    <location>
        <begin position="192"/>
        <end position="199"/>
    </location>
    <ligand>
        <name>substrate</name>
    </ligand>
</feature>
<feature type="binding site" evidence="9">
    <location>
        <position position="174"/>
    </location>
    <ligand>
        <name>a divalent metal cation</name>
        <dbReference type="ChEBI" id="CHEBI:60240"/>
        <label>3</label>
    </ligand>
</feature>
<dbReference type="PROSITE" id="PS00893">
    <property type="entry name" value="NUDIX_BOX"/>
    <property type="match status" value="1"/>
</dbReference>
<evidence type="ECO:0000259" key="10">
    <source>
        <dbReference type="PROSITE" id="PS51462"/>
    </source>
</evidence>
<dbReference type="FunFam" id="3.90.79.10:FF:000004">
    <property type="entry name" value="NADH pyrophosphatase"/>
    <property type="match status" value="1"/>
</dbReference>
<dbReference type="AlphaFoldDB" id="L8JHV1"/>
<feature type="binding site" evidence="9">
    <location>
        <position position="158"/>
    </location>
    <ligand>
        <name>a divalent metal cation</name>
        <dbReference type="ChEBI" id="CHEBI:60240"/>
        <label>1</label>
    </ligand>
</feature>
<dbReference type="PANTHER" id="PTHR42904:SF6">
    <property type="entry name" value="NAD-CAPPED RNA HYDROLASE NUDT12"/>
    <property type="match status" value="1"/>
</dbReference>
<dbReference type="GO" id="GO:0030145">
    <property type="term" value="F:manganese ion binding"/>
    <property type="evidence" value="ECO:0007669"/>
    <property type="project" value="UniProtKB-UniRule"/>
</dbReference>
<feature type="binding site" evidence="9">
    <location>
        <position position="178"/>
    </location>
    <ligand>
        <name>a divalent metal cation</name>
        <dbReference type="ChEBI" id="CHEBI:60240"/>
        <label>3</label>
    </ligand>
</feature>
<evidence type="ECO:0000256" key="7">
    <source>
        <dbReference type="ARBA" id="ARBA00023211"/>
    </source>
</evidence>
<protein>
    <recommendedName>
        <fullName evidence="9">NAD-capped RNA hydrolase NudC</fullName>
        <shortName evidence="9">DeNADding enzyme NudC</shortName>
        <ecNumber evidence="9">3.6.1.-</ecNumber>
    </recommendedName>
    <alternativeName>
        <fullName evidence="9">NADH pyrophosphatase</fullName>
        <ecNumber evidence="9">3.6.1.22</ecNumber>
    </alternativeName>
</protein>
<dbReference type="CDD" id="cd03429">
    <property type="entry name" value="NUDIX_NADH_pyrophosphatase_Nudt13"/>
    <property type="match status" value="1"/>
</dbReference>
<dbReference type="NCBIfam" id="NF001299">
    <property type="entry name" value="PRK00241.1"/>
    <property type="match status" value="1"/>
</dbReference>
<feature type="binding site" evidence="9">
    <location>
        <position position="241"/>
    </location>
    <ligand>
        <name>substrate</name>
    </ligand>
</feature>
<name>L8JHV1_9GAMM</name>
<dbReference type="GO" id="GO:0008270">
    <property type="term" value="F:zinc ion binding"/>
    <property type="evidence" value="ECO:0007669"/>
    <property type="project" value="UniProtKB-UniRule"/>
</dbReference>
<evidence type="ECO:0000256" key="1">
    <source>
        <dbReference type="ARBA" id="ARBA00009595"/>
    </source>
</evidence>
<dbReference type="InterPro" id="IPR020084">
    <property type="entry name" value="NUDIX_hydrolase_CS"/>
</dbReference>
<dbReference type="GO" id="GO:0019677">
    <property type="term" value="P:NAD+ catabolic process"/>
    <property type="evidence" value="ECO:0007669"/>
    <property type="project" value="TreeGrafter"/>
</dbReference>
<feature type="binding site" evidence="9">
    <location>
        <position position="69"/>
    </location>
    <ligand>
        <name>substrate</name>
    </ligand>
</feature>
<dbReference type="Gene3D" id="3.90.79.20">
    <property type="match status" value="1"/>
</dbReference>
<comment type="function">
    <text evidence="9">mRNA decapping enzyme that specifically removes the nicotinamide adenine dinucleotide (NAD) cap from a subset of mRNAs by hydrolyzing the diphosphate linkage to produce nicotinamide mononucleotide (NMN) and 5' monophosphate mRNA. The NAD-cap is present at the 5'-end of some mRNAs and stabilizes RNA against 5'-processing. Has preference for mRNAs with a 5'-end purine. Catalyzes the hydrolysis of a broad range of dinucleotide pyrophosphates.</text>
</comment>
<dbReference type="Proteomes" id="UP000011134">
    <property type="component" value="Unassembled WGS sequence"/>
</dbReference>
<feature type="domain" description="Nudix hydrolase" evidence="10">
    <location>
        <begin position="125"/>
        <end position="248"/>
    </location>
</feature>
<keyword evidence="4 9" id="KW-0862">Zinc</keyword>
<feature type="short sequence motif" description="Nudix box" evidence="9">
    <location>
        <begin position="159"/>
        <end position="180"/>
    </location>
</feature>
<evidence type="ECO:0000256" key="8">
    <source>
        <dbReference type="ARBA" id="ARBA00023679"/>
    </source>
</evidence>
<keyword evidence="12" id="KW-1185">Reference proteome</keyword>
<dbReference type="EC" id="3.6.1.22" evidence="9"/>
<gene>
    <name evidence="9" type="primary">nudC</name>
    <name evidence="11" type="ORF">C942_03627</name>
</gene>
<dbReference type="OrthoDB" id="9791656at2"/>
<dbReference type="EC" id="3.6.1.-" evidence="9"/>
<dbReference type="InterPro" id="IPR000086">
    <property type="entry name" value="NUDIX_hydrolase_dom"/>
</dbReference>
<proteinExistence type="inferred from homology"/>
<keyword evidence="3 9" id="KW-0378">Hydrolase</keyword>
<dbReference type="InterPro" id="IPR020476">
    <property type="entry name" value="Nudix_hydrolase"/>
</dbReference>
<evidence type="ECO:0000256" key="6">
    <source>
        <dbReference type="ARBA" id="ARBA00023027"/>
    </source>
</evidence>
<dbReference type="InterPro" id="IPR022925">
    <property type="entry name" value="RNA_Hydrolase_NudC"/>
</dbReference>
<dbReference type="GO" id="GO:0110153">
    <property type="term" value="F:RNA NAD-cap (NMN-forming) hydrolase activity"/>
    <property type="evidence" value="ECO:0007669"/>
    <property type="project" value="RHEA"/>
</dbReference>
<comment type="similarity">
    <text evidence="1 9">Belongs to the Nudix hydrolase family. NudC subfamily.</text>
</comment>
<keyword evidence="7 9" id="KW-0464">Manganese</keyword>
<dbReference type="GO" id="GO:0005829">
    <property type="term" value="C:cytosol"/>
    <property type="evidence" value="ECO:0007669"/>
    <property type="project" value="TreeGrafter"/>
</dbReference>
<reference evidence="11 12" key="1">
    <citation type="submission" date="2012-12" db="EMBL/GenBank/DDBJ databases">
        <title>Genome Assembly of Photobacterium sp. AK15.</title>
        <authorList>
            <person name="Khatri I."/>
            <person name="Vaidya B."/>
            <person name="Srinivas T.N.R."/>
            <person name="Subramanian S."/>
            <person name="Pinnaka A."/>
        </authorList>
    </citation>
    <scope>NUCLEOTIDE SEQUENCE [LARGE SCALE GENOMIC DNA]</scope>
    <source>
        <strain evidence="11 12">AK15</strain>
    </source>
</reference>
<evidence type="ECO:0000256" key="3">
    <source>
        <dbReference type="ARBA" id="ARBA00022801"/>
    </source>
</evidence>
<feature type="binding site" evidence="9">
    <location>
        <position position="124"/>
    </location>
    <ligand>
        <name>substrate</name>
    </ligand>
</feature>
<keyword evidence="2 9" id="KW-0479">Metal-binding</keyword>
<dbReference type="PROSITE" id="PS51462">
    <property type="entry name" value="NUDIX"/>
    <property type="match status" value="1"/>
</dbReference>
<dbReference type="EMBL" id="AMZO01000004">
    <property type="protein sequence ID" value="ELR67027.1"/>
    <property type="molecule type" value="Genomic_DNA"/>
</dbReference>
<accession>L8JHV1</accession>
<evidence type="ECO:0000313" key="12">
    <source>
        <dbReference type="Proteomes" id="UP000011134"/>
    </source>
</evidence>
<feature type="binding site" evidence="9">
    <location>
        <position position="178"/>
    </location>
    <ligand>
        <name>a divalent metal cation</name>
        <dbReference type="ChEBI" id="CHEBI:60240"/>
        <label>1</label>
    </ligand>
</feature>
<keyword evidence="5 9" id="KW-0460">Magnesium</keyword>
<feature type="binding site" evidence="9">
    <location>
        <position position="111"/>
    </location>
    <ligand>
        <name>substrate</name>
    </ligand>
</feature>
<comment type="subunit">
    <text evidence="9">Homodimer.</text>
</comment>
<comment type="catalytic activity">
    <reaction evidence="9">
        <text>NAD(+) + H2O = beta-nicotinamide D-ribonucleotide + AMP + 2 H(+)</text>
        <dbReference type="Rhea" id="RHEA:11800"/>
        <dbReference type="ChEBI" id="CHEBI:14649"/>
        <dbReference type="ChEBI" id="CHEBI:15377"/>
        <dbReference type="ChEBI" id="CHEBI:15378"/>
        <dbReference type="ChEBI" id="CHEBI:57540"/>
        <dbReference type="ChEBI" id="CHEBI:456215"/>
        <dbReference type="EC" id="3.6.1.22"/>
    </reaction>
</comment>
<feature type="binding site" evidence="9">
    <location>
        <position position="101"/>
    </location>
    <ligand>
        <name>Zn(2+)</name>
        <dbReference type="ChEBI" id="CHEBI:29105"/>
    </ligand>
</feature>
<dbReference type="GO" id="GO:0000210">
    <property type="term" value="F:NAD+ diphosphatase activity"/>
    <property type="evidence" value="ECO:0007669"/>
    <property type="project" value="UniProtKB-UniRule"/>
</dbReference>
<evidence type="ECO:0000256" key="5">
    <source>
        <dbReference type="ARBA" id="ARBA00022842"/>
    </source>
</evidence>
<dbReference type="SUPFAM" id="SSF55811">
    <property type="entry name" value="Nudix"/>
    <property type="match status" value="2"/>
</dbReference>
<organism evidence="11 12">
    <name type="scientific">Photobacterium marinum</name>
    <dbReference type="NCBI Taxonomy" id="1056511"/>
    <lineage>
        <taxon>Bacteria</taxon>
        <taxon>Pseudomonadati</taxon>
        <taxon>Pseudomonadota</taxon>
        <taxon>Gammaproteobacteria</taxon>
        <taxon>Vibrionales</taxon>
        <taxon>Vibrionaceae</taxon>
        <taxon>Photobacterium</taxon>
    </lineage>
</organism>
<evidence type="ECO:0000256" key="9">
    <source>
        <dbReference type="HAMAP-Rule" id="MF_00297"/>
    </source>
</evidence>
<sequence>MLKKQELAYWCVVKNRRLYLVNQTLPLMTPEQLGLNSEQARKIGEFDGKPVLWLEAPDHMLEGEFFTQRDLLGLDGELFNLAGKATQFSHMLHSQAFCPSCGGACELAEHEFAMRCRNCQSNQYPRVSPCVIVAVKRQDKILLAQHPRHKTGLYTVIAGFVEAGETLEQCVAREVEEETGIQISNIRYFGSQPWAFPSNLMMGFLADYESGEMNPDYEELTDAIWAGRDELPLLAPEGTIARALIEHTLSLIAEA</sequence>
<dbReference type="GO" id="GO:0035529">
    <property type="term" value="F:NADH pyrophosphatase activity"/>
    <property type="evidence" value="ECO:0007669"/>
    <property type="project" value="RHEA"/>
</dbReference>
<feature type="binding site" evidence="9">
    <location>
        <position position="98"/>
    </location>
    <ligand>
        <name>Zn(2+)</name>
        <dbReference type="ChEBI" id="CHEBI:29105"/>
    </ligand>
</feature>
<dbReference type="InterPro" id="IPR049734">
    <property type="entry name" value="NudC-like_C"/>
</dbReference>
<comment type="cofactor">
    <cofactor evidence="9">
        <name>Zn(2+)</name>
        <dbReference type="ChEBI" id="CHEBI:29105"/>
    </cofactor>
    <text evidence="9">Binds 1 zinc ion per subunit.</text>
</comment>
<dbReference type="GO" id="GO:0006742">
    <property type="term" value="P:NADP+ catabolic process"/>
    <property type="evidence" value="ECO:0007669"/>
    <property type="project" value="TreeGrafter"/>
</dbReference>
<comment type="catalytic activity">
    <reaction evidence="8">
        <text>a 5'-end NAD(+)-phospho-ribonucleoside in mRNA + H2O = a 5'-end phospho-adenosine-phospho-ribonucleoside in mRNA + beta-nicotinamide D-ribonucleotide + 2 H(+)</text>
        <dbReference type="Rhea" id="RHEA:60876"/>
        <dbReference type="Rhea" id="RHEA-COMP:15698"/>
        <dbReference type="Rhea" id="RHEA-COMP:15719"/>
        <dbReference type="ChEBI" id="CHEBI:14649"/>
        <dbReference type="ChEBI" id="CHEBI:15377"/>
        <dbReference type="ChEBI" id="CHEBI:15378"/>
        <dbReference type="ChEBI" id="CHEBI:144029"/>
        <dbReference type="ChEBI" id="CHEBI:144051"/>
    </reaction>
    <physiologicalReaction direction="left-to-right" evidence="8">
        <dbReference type="Rhea" id="RHEA:60877"/>
    </physiologicalReaction>
</comment>
<dbReference type="Pfam" id="PF09297">
    <property type="entry name" value="Zn_ribbon_NUD"/>
    <property type="match status" value="1"/>
</dbReference>
<dbReference type="Gene3D" id="3.90.79.10">
    <property type="entry name" value="Nucleoside Triphosphate Pyrophosphohydrolase"/>
    <property type="match status" value="1"/>
</dbReference>
<keyword evidence="6 9" id="KW-0520">NAD</keyword>
<feature type="binding site" evidence="9">
    <location>
        <position position="219"/>
    </location>
    <ligand>
        <name>a divalent metal cation</name>
        <dbReference type="ChEBI" id="CHEBI:60240"/>
        <label>1</label>
    </ligand>
</feature>
<comment type="cofactor">
    <cofactor evidence="9">
        <name>Mg(2+)</name>
        <dbReference type="ChEBI" id="CHEBI:18420"/>
    </cofactor>
    <cofactor evidence="9">
        <name>Mn(2+)</name>
        <dbReference type="ChEBI" id="CHEBI:29035"/>
    </cofactor>
    <text evidence="9">Divalent metal cations. Mg(2+) or Mn(2+).</text>
</comment>
<dbReference type="PANTHER" id="PTHR42904">
    <property type="entry name" value="NUDIX HYDROLASE, NUDC SUBFAMILY"/>
    <property type="match status" value="1"/>
</dbReference>
<dbReference type="PATRIC" id="fig|1056511.3.peg.859"/>
<dbReference type="InterPro" id="IPR050241">
    <property type="entry name" value="NAD-cap_RNA_hydrolase_NudC"/>
</dbReference>
<dbReference type="InterPro" id="IPR015376">
    <property type="entry name" value="Znr_NADH_PPase"/>
</dbReference>
<comment type="caution">
    <text evidence="9">Lacks conserved residue(s) required for the propagation of feature annotation.</text>
</comment>
<comment type="caution">
    <text evidence="11">The sequence shown here is derived from an EMBL/GenBank/DDBJ whole genome shotgun (WGS) entry which is preliminary data.</text>
</comment>
<dbReference type="GO" id="GO:0000287">
    <property type="term" value="F:magnesium ion binding"/>
    <property type="evidence" value="ECO:0007669"/>
    <property type="project" value="UniProtKB-UniRule"/>
</dbReference>
<feature type="binding site" evidence="9">
    <location>
        <position position="116"/>
    </location>
    <ligand>
        <name>Zn(2+)</name>
        <dbReference type="ChEBI" id="CHEBI:29105"/>
    </ligand>
</feature>
<dbReference type="Pfam" id="PF00293">
    <property type="entry name" value="NUDIX"/>
    <property type="match status" value="1"/>
</dbReference>
<evidence type="ECO:0000256" key="2">
    <source>
        <dbReference type="ARBA" id="ARBA00022723"/>
    </source>
</evidence>
<comment type="catalytic activity">
    <reaction evidence="9">
        <text>NADH + H2O = reduced beta-nicotinamide D-ribonucleotide + AMP + 2 H(+)</text>
        <dbReference type="Rhea" id="RHEA:48868"/>
        <dbReference type="ChEBI" id="CHEBI:15377"/>
        <dbReference type="ChEBI" id="CHEBI:15378"/>
        <dbReference type="ChEBI" id="CHEBI:57945"/>
        <dbReference type="ChEBI" id="CHEBI:90832"/>
        <dbReference type="ChEBI" id="CHEBI:456215"/>
        <dbReference type="EC" id="3.6.1.22"/>
    </reaction>
</comment>
<feature type="binding site" evidence="9">
    <location>
        <position position="174"/>
    </location>
    <ligand>
        <name>a divalent metal cation</name>
        <dbReference type="ChEBI" id="CHEBI:60240"/>
        <label>2</label>
    </ligand>
</feature>
<dbReference type="PRINTS" id="PR00502">
    <property type="entry name" value="NUDIXFAMILY"/>
</dbReference>
<dbReference type="RefSeq" id="WP_007462806.1">
    <property type="nucleotide sequence ID" value="NZ_AMZO01000004.1"/>
</dbReference>
<evidence type="ECO:0000313" key="11">
    <source>
        <dbReference type="EMBL" id="ELR67027.1"/>
    </source>
</evidence>
<dbReference type="InterPro" id="IPR015797">
    <property type="entry name" value="NUDIX_hydrolase-like_dom_sf"/>
</dbReference>
<dbReference type="HAMAP" id="MF_00297">
    <property type="entry name" value="Nudix_NudC"/>
    <property type="match status" value="1"/>
</dbReference>